<evidence type="ECO:0000313" key="1">
    <source>
        <dbReference type="EMBL" id="GAI04675.1"/>
    </source>
</evidence>
<protein>
    <submittedName>
        <fullName evidence="1">Uncharacterized protein</fullName>
    </submittedName>
</protein>
<proteinExistence type="predicted"/>
<accession>X1LQK8</accession>
<gene>
    <name evidence="1" type="ORF">S06H3_21307</name>
</gene>
<organism evidence="1">
    <name type="scientific">marine sediment metagenome</name>
    <dbReference type="NCBI Taxonomy" id="412755"/>
    <lineage>
        <taxon>unclassified sequences</taxon>
        <taxon>metagenomes</taxon>
        <taxon>ecological metagenomes</taxon>
    </lineage>
</organism>
<dbReference type="AlphaFoldDB" id="X1LQK8"/>
<reference evidence="1" key="1">
    <citation type="journal article" date="2014" name="Front. Microbiol.">
        <title>High frequency of phylogenetically diverse reductive dehalogenase-homologous genes in deep subseafloor sedimentary metagenomes.</title>
        <authorList>
            <person name="Kawai M."/>
            <person name="Futagami T."/>
            <person name="Toyoda A."/>
            <person name="Takaki Y."/>
            <person name="Nishi S."/>
            <person name="Hori S."/>
            <person name="Arai W."/>
            <person name="Tsubouchi T."/>
            <person name="Morono Y."/>
            <person name="Uchiyama I."/>
            <person name="Ito T."/>
            <person name="Fujiyama A."/>
            <person name="Inagaki F."/>
            <person name="Takami H."/>
        </authorList>
    </citation>
    <scope>NUCLEOTIDE SEQUENCE</scope>
    <source>
        <strain evidence="1">Expedition CK06-06</strain>
    </source>
</reference>
<name>X1LQK8_9ZZZZ</name>
<dbReference type="EMBL" id="BARV01011172">
    <property type="protein sequence ID" value="GAI04675.1"/>
    <property type="molecule type" value="Genomic_DNA"/>
</dbReference>
<sequence>MGKTMVVIVSVLIIGLLVEGYAEHAVHQYRTSEVGQDTRGVAEKAEVAEDVEMVREKDGGGVKMAKMRIVLDAEVVEKLKKALEKMEFVEEKPCEETPAE</sequence>
<comment type="caution">
    <text evidence="1">The sequence shown here is derived from an EMBL/GenBank/DDBJ whole genome shotgun (WGS) entry which is preliminary data.</text>
</comment>